<comment type="caution">
    <text evidence="2">The sequence shown here is derived from an EMBL/GenBank/DDBJ whole genome shotgun (WGS) entry which is preliminary data.</text>
</comment>
<name>A0A2T5UYR0_9HYPH</name>
<keyword evidence="3" id="KW-1185">Reference proteome</keyword>
<evidence type="ECO:0000313" key="2">
    <source>
        <dbReference type="EMBL" id="PTW56645.1"/>
    </source>
</evidence>
<evidence type="ECO:0000313" key="3">
    <source>
        <dbReference type="Proteomes" id="UP000244081"/>
    </source>
</evidence>
<reference evidence="2 3" key="1">
    <citation type="submission" date="2018-04" db="EMBL/GenBank/DDBJ databases">
        <title>Genomic Encyclopedia of Archaeal and Bacterial Type Strains, Phase II (KMG-II): from individual species to whole genera.</title>
        <authorList>
            <person name="Goeker M."/>
        </authorList>
    </citation>
    <scope>NUCLEOTIDE SEQUENCE [LARGE SCALE GENOMIC DNA]</scope>
    <source>
        <strain evidence="2 3">DSM 23382</strain>
    </source>
</reference>
<feature type="region of interest" description="Disordered" evidence="1">
    <location>
        <begin position="1"/>
        <end position="95"/>
    </location>
</feature>
<accession>A0A2T5UYR0</accession>
<dbReference type="EMBL" id="QAYG01000011">
    <property type="protein sequence ID" value="PTW56645.1"/>
    <property type="molecule type" value="Genomic_DNA"/>
</dbReference>
<proteinExistence type="predicted"/>
<protein>
    <submittedName>
        <fullName evidence="2">Uncharacterized protein</fullName>
    </submittedName>
</protein>
<dbReference type="RefSeq" id="WP_107991676.1">
    <property type="nucleotide sequence ID" value="NZ_QAYG01000011.1"/>
</dbReference>
<dbReference type="AlphaFoldDB" id="A0A2T5UYR0"/>
<dbReference type="OrthoDB" id="9836455at2"/>
<sequence>MTDINRASPNHTSHRNSPGETGREGHADTRFSNGGSGRGSTDARDTPRGSGSGAGEKQKPGADLEDRLARFEERLTRGQGEGHGGDKGRDYGKGLGGKDDGDAFVLLASLEVPLSAGSAPRALRQGPPPQGDLKARIETILQTITPRLDAALRPGPCVAPTAITLNIPADNGATALTGFNVTMDGTTLTVALVFREGANPADPDNRLLAAAAQLAHALQARYPRHGVKILKGIRSTSGDGSGAEAPSHSDAGFELASLLRQAERAR</sequence>
<evidence type="ECO:0000256" key="1">
    <source>
        <dbReference type="SAM" id="MobiDB-lite"/>
    </source>
</evidence>
<dbReference type="Proteomes" id="UP000244081">
    <property type="component" value="Unassembled WGS sequence"/>
</dbReference>
<feature type="compositionally biased region" description="Basic and acidic residues" evidence="1">
    <location>
        <begin position="56"/>
        <end position="76"/>
    </location>
</feature>
<organism evidence="2 3">
    <name type="scientific">Breoghania corrubedonensis</name>
    <dbReference type="NCBI Taxonomy" id="665038"/>
    <lineage>
        <taxon>Bacteria</taxon>
        <taxon>Pseudomonadati</taxon>
        <taxon>Pseudomonadota</taxon>
        <taxon>Alphaproteobacteria</taxon>
        <taxon>Hyphomicrobiales</taxon>
        <taxon>Stappiaceae</taxon>
        <taxon>Breoghania</taxon>
    </lineage>
</organism>
<feature type="compositionally biased region" description="Basic and acidic residues" evidence="1">
    <location>
        <begin position="83"/>
        <end position="95"/>
    </location>
</feature>
<feature type="compositionally biased region" description="Polar residues" evidence="1">
    <location>
        <begin position="1"/>
        <end position="19"/>
    </location>
</feature>
<gene>
    <name evidence="2" type="ORF">C8N35_111108</name>
</gene>